<protein>
    <submittedName>
        <fullName evidence="1">Unnamed protein product</fullName>
    </submittedName>
</protein>
<organism evidence="1 2">
    <name type="scientific">Aspergillus oryzae var. brunneus</name>
    <dbReference type="NCBI Taxonomy" id="332754"/>
    <lineage>
        <taxon>Eukaryota</taxon>
        <taxon>Fungi</taxon>
        <taxon>Dikarya</taxon>
        <taxon>Ascomycota</taxon>
        <taxon>Pezizomycotina</taxon>
        <taxon>Eurotiomycetes</taxon>
        <taxon>Eurotiomycetidae</taxon>
        <taxon>Eurotiales</taxon>
        <taxon>Aspergillaceae</taxon>
        <taxon>Aspergillus</taxon>
        <taxon>Aspergillus subgen. Circumdati</taxon>
    </lineage>
</organism>
<gene>
    <name evidence="1" type="ORF">Aory05_000185200</name>
</gene>
<name>A0ABQ6KKI0_ASPOZ</name>
<proteinExistence type="predicted"/>
<accession>A0ABQ6KKI0</accession>
<keyword evidence="2" id="KW-1185">Reference proteome</keyword>
<reference evidence="1" key="1">
    <citation type="submission" date="2023-04" db="EMBL/GenBank/DDBJ databases">
        <title>Aspergillus oryzae var. brunneus NBRC 4377.</title>
        <authorList>
            <person name="Ichikawa N."/>
            <person name="Sato H."/>
            <person name="Tonouchi N."/>
        </authorList>
    </citation>
    <scope>NUCLEOTIDE SEQUENCE</scope>
    <source>
        <strain evidence="1">NBRC 4377</strain>
    </source>
</reference>
<evidence type="ECO:0000313" key="2">
    <source>
        <dbReference type="Proteomes" id="UP001165189"/>
    </source>
</evidence>
<comment type="caution">
    <text evidence="1">The sequence shown here is derived from an EMBL/GenBank/DDBJ whole genome shotgun (WGS) entry which is preliminary data.</text>
</comment>
<dbReference type="EMBL" id="BSYB01000005">
    <property type="protein sequence ID" value="GMG42734.1"/>
    <property type="molecule type" value="Genomic_DNA"/>
</dbReference>
<evidence type="ECO:0000313" key="1">
    <source>
        <dbReference type="EMBL" id="GMG42734.1"/>
    </source>
</evidence>
<dbReference type="Proteomes" id="UP001165189">
    <property type="component" value="Unassembled WGS sequence"/>
</dbReference>
<sequence>MVKEPRCPSGATIGFIEEVLMLSEAVRPFPTESLLEQHRAHRPGLTTAVNKNNRIRLHTLTDRRQLLHIHLVMEIAPNTTAIGMDILPTDIEIIPEMRRRIRVSSNAMYDM</sequence>